<sequence>MSFLRIIIFSHKSTTMNIQLPIFYIKEKKKAIKAEFSVTLWWTVNNTKEKDKEIGFLVVRTIRSTKVL</sequence>
<keyword evidence="2" id="KW-1185">Reference proteome</keyword>
<evidence type="ECO:0000313" key="2">
    <source>
        <dbReference type="Proteomes" id="UP000030437"/>
    </source>
</evidence>
<name>A0A0A3IBI7_9BACI</name>
<dbReference type="AlphaFoldDB" id="A0A0A3IBI7"/>
<accession>A0A0A3IBI7</accession>
<gene>
    <name evidence="1" type="ORF">CD32_22695</name>
</gene>
<evidence type="ECO:0000313" key="1">
    <source>
        <dbReference type="EMBL" id="KGR82104.1"/>
    </source>
</evidence>
<reference evidence="1 2" key="1">
    <citation type="submission" date="2014-02" db="EMBL/GenBank/DDBJ databases">
        <title>Draft genome sequence of Lysinibacillus odysseyi NBRC 100172.</title>
        <authorList>
            <person name="Zhang F."/>
            <person name="Wang G."/>
            <person name="Zhang L."/>
        </authorList>
    </citation>
    <scope>NUCLEOTIDE SEQUENCE [LARGE SCALE GENOMIC DNA]</scope>
    <source>
        <strain evidence="1 2">NBRC 100172</strain>
    </source>
</reference>
<protein>
    <submittedName>
        <fullName evidence="1">Uncharacterized protein</fullName>
    </submittedName>
</protein>
<proteinExistence type="predicted"/>
<organism evidence="1 2">
    <name type="scientific">Lysinibacillus odysseyi 34hs-1 = NBRC 100172</name>
    <dbReference type="NCBI Taxonomy" id="1220589"/>
    <lineage>
        <taxon>Bacteria</taxon>
        <taxon>Bacillati</taxon>
        <taxon>Bacillota</taxon>
        <taxon>Bacilli</taxon>
        <taxon>Bacillales</taxon>
        <taxon>Bacillaceae</taxon>
        <taxon>Lysinibacillus</taxon>
    </lineage>
</organism>
<dbReference type="Proteomes" id="UP000030437">
    <property type="component" value="Unassembled WGS sequence"/>
</dbReference>
<dbReference type="STRING" id="1220589.CD32_22695"/>
<dbReference type="EMBL" id="JPVP01000060">
    <property type="protein sequence ID" value="KGR82104.1"/>
    <property type="molecule type" value="Genomic_DNA"/>
</dbReference>
<comment type="caution">
    <text evidence="1">The sequence shown here is derived from an EMBL/GenBank/DDBJ whole genome shotgun (WGS) entry which is preliminary data.</text>
</comment>